<proteinExistence type="inferred from homology"/>
<evidence type="ECO:0000256" key="3">
    <source>
        <dbReference type="ARBA" id="ARBA00022840"/>
    </source>
</evidence>
<dbReference type="GO" id="GO:0005524">
    <property type="term" value="F:ATP binding"/>
    <property type="evidence" value="ECO:0007669"/>
    <property type="project" value="UniProtKB-KW"/>
</dbReference>
<dbReference type="Gene3D" id="3.50.30.10">
    <property type="entry name" value="Phosphohistidine domain"/>
    <property type="match status" value="1"/>
</dbReference>
<keyword evidence="2" id="KW-0547">Nucleotide-binding</keyword>
<dbReference type="EMBL" id="MFQZ01000002">
    <property type="protein sequence ID" value="OGH88448.1"/>
    <property type="molecule type" value="Genomic_DNA"/>
</dbReference>
<reference evidence="5 6" key="1">
    <citation type="journal article" date="2016" name="Nat. Commun.">
        <title>Thousands of microbial genomes shed light on interconnected biogeochemical processes in an aquifer system.</title>
        <authorList>
            <person name="Anantharaman K."/>
            <person name="Brown C.T."/>
            <person name="Hug L.A."/>
            <person name="Sharon I."/>
            <person name="Castelle C.J."/>
            <person name="Probst A.J."/>
            <person name="Thomas B.C."/>
            <person name="Singh A."/>
            <person name="Wilkins M.J."/>
            <person name="Karaoz U."/>
            <person name="Brodie E.L."/>
            <person name="Williams K.H."/>
            <person name="Hubbard S.S."/>
            <person name="Banfield J.F."/>
        </authorList>
    </citation>
    <scope>NUCLEOTIDE SEQUENCE [LARGE SCALE GENOMIC DNA]</scope>
</reference>
<keyword evidence="3" id="KW-0067">ATP-binding</keyword>
<evidence type="ECO:0000256" key="2">
    <source>
        <dbReference type="ARBA" id="ARBA00022741"/>
    </source>
</evidence>
<dbReference type="SUPFAM" id="SSF52009">
    <property type="entry name" value="Phosphohistidine domain"/>
    <property type="match status" value="1"/>
</dbReference>
<evidence type="ECO:0000313" key="6">
    <source>
        <dbReference type="Proteomes" id="UP000177907"/>
    </source>
</evidence>
<feature type="domain" description="PEP-utilising enzyme mobile" evidence="4">
    <location>
        <begin position="434"/>
        <end position="504"/>
    </location>
</feature>
<organism evidence="5 6">
    <name type="scientific">Candidatus Magasanikbacteria bacterium RIFOXYC2_FULL_42_28</name>
    <dbReference type="NCBI Taxonomy" id="1798704"/>
    <lineage>
        <taxon>Bacteria</taxon>
        <taxon>Candidatus Magasanikiibacteriota</taxon>
    </lineage>
</organism>
<gene>
    <name evidence="5" type="ORF">A3J93_04260</name>
</gene>
<comment type="caution">
    <text evidence="5">The sequence shown here is derived from an EMBL/GenBank/DDBJ whole genome shotgun (WGS) entry which is preliminary data.</text>
</comment>
<accession>A0A1F6NX51</accession>
<evidence type="ECO:0000259" key="4">
    <source>
        <dbReference type="Pfam" id="PF00391"/>
    </source>
</evidence>
<protein>
    <recommendedName>
        <fullName evidence="4">PEP-utilising enzyme mobile domain-containing protein</fullName>
    </recommendedName>
</protein>
<dbReference type="STRING" id="1798704.A3J93_04260"/>
<evidence type="ECO:0000313" key="5">
    <source>
        <dbReference type="EMBL" id="OGH88448.1"/>
    </source>
</evidence>
<dbReference type="PANTHER" id="PTHR43030:SF1">
    <property type="entry name" value="PHOSPHOENOLPYRUVATE SYNTHASE"/>
    <property type="match status" value="1"/>
</dbReference>
<dbReference type="Pfam" id="PF00391">
    <property type="entry name" value="PEP-utilizers"/>
    <property type="match status" value="1"/>
</dbReference>
<dbReference type="GO" id="GO:0008986">
    <property type="term" value="F:pyruvate, water dikinase activity"/>
    <property type="evidence" value="ECO:0007669"/>
    <property type="project" value="InterPro"/>
</dbReference>
<comment type="similarity">
    <text evidence="1">Belongs to the PEP-utilizing enzyme family.</text>
</comment>
<dbReference type="InterPro" id="IPR036637">
    <property type="entry name" value="Phosphohistidine_dom_sf"/>
</dbReference>
<dbReference type="PROSITE" id="PS00370">
    <property type="entry name" value="PEP_ENZYMES_PHOS_SITE"/>
    <property type="match status" value="1"/>
</dbReference>
<dbReference type="PANTHER" id="PTHR43030">
    <property type="entry name" value="PHOSPHOENOLPYRUVATE SYNTHASE"/>
    <property type="match status" value="1"/>
</dbReference>
<name>A0A1F6NX51_9BACT</name>
<dbReference type="Proteomes" id="UP000177907">
    <property type="component" value="Unassembled WGS sequence"/>
</dbReference>
<dbReference type="InterPro" id="IPR006319">
    <property type="entry name" value="PEP_synth"/>
</dbReference>
<dbReference type="InterPro" id="IPR008279">
    <property type="entry name" value="PEP-util_enz_mobile_dom"/>
</dbReference>
<dbReference type="InterPro" id="IPR018274">
    <property type="entry name" value="PEP_util_AS"/>
</dbReference>
<sequence length="510" mass="59145">MKEIKKFSVQILKRETGQFSKDFHSKVFTLFASSESDVFQKAKDFPRHYKHCFCFLREDHARWFADSNSSLAVRQFIIKNVSKKYDWILRYYNKWLKDWHKFLILDKKADELDLQKLSDKQLYNLFKNYYELYVKAGGVAYICDSFMSTGKSDWLQELLGKELKKTHSDSFEKIIAELVAPIHLSFTLQEEHDLLALTAKFYKAYGDKLPEFNKLSIAFQKLINRHEQNYHWMRNNYFHVERYGALEIYEKILKLLNNNRSGSWAFNDWRVKQAYLLKAKKARQQAEKEIELPSKYKNIIKTANLFSKWKDIRKSGVCMGMAGFDKFLGEVGRRANYSKRDLSFVILPEIAGILLRKIDYKDEISKRKQKVFWAVTHKGEYVLSSGADADKFFKFFPATTIAEAGYLYGVAACKGKVAGIVRVIKKTKEMVKFKTGEILVTNNTTPEFVPIMRKAAAIVTEQGGITSHAAVLSRELGMPCIIGVRDATRVLKTGDRIEVDADRGVMKILK</sequence>
<evidence type="ECO:0000256" key="1">
    <source>
        <dbReference type="ARBA" id="ARBA00007837"/>
    </source>
</evidence>
<dbReference type="AlphaFoldDB" id="A0A1F6NX51"/>